<dbReference type="AlphaFoldDB" id="A0A161MDR8"/>
<feature type="region of interest" description="Disordered" evidence="1">
    <location>
        <begin position="1"/>
        <end position="41"/>
    </location>
</feature>
<dbReference type="Gene3D" id="2.30.30.190">
    <property type="entry name" value="CAP Gly-rich-like domain"/>
    <property type="match status" value="1"/>
</dbReference>
<reference evidence="3" key="1">
    <citation type="submission" date="2016-04" db="EMBL/GenBank/DDBJ databases">
        <authorList>
            <person name="Calderon-Fernandez G.M.Sr."/>
        </authorList>
    </citation>
    <scope>NUCLEOTIDE SEQUENCE</scope>
    <source>
        <strain evidence="3">Int1</strain>
        <tissue evidence="3">Integument</tissue>
    </source>
</reference>
<name>A0A161MDR8_TRIIF</name>
<protein>
    <submittedName>
        <fullName evidence="3">Cap-gly domain-containing linker protein 4 isoform x2</fullName>
    </submittedName>
</protein>
<dbReference type="SUPFAM" id="SSF74924">
    <property type="entry name" value="Cap-Gly domain"/>
    <property type="match status" value="1"/>
</dbReference>
<dbReference type="Pfam" id="PF01302">
    <property type="entry name" value="CAP_GLY"/>
    <property type="match status" value="1"/>
</dbReference>
<feature type="domain" description="CAP-Gly" evidence="2">
    <location>
        <begin position="49"/>
        <end position="83"/>
    </location>
</feature>
<evidence type="ECO:0000259" key="2">
    <source>
        <dbReference type="Pfam" id="PF01302"/>
    </source>
</evidence>
<proteinExistence type="predicted"/>
<organism evidence="3">
    <name type="scientific">Triatoma infestans</name>
    <name type="common">Assassin bug</name>
    <dbReference type="NCBI Taxonomy" id="30076"/>
    <lineage>
        <taxon>Eukaryota</taxon>
        <taxon>Metazoa</taxon>
        <taxon>Ecdysozoa</taxon>
        <taxon>Arthropoda</taxon>
        <taxon>Hexapoda</taxon>
        <taxon>Insecta</taxon>
        <taxon>Pterygota</taxon>
        <taxon>Neoptera</taxon>
        <taxon>Paraneoptera</taxon>
        <taxon>Hemiptera</taxon>
        <taxon>Heteroptera</taxon>
        <taxon>Panheteroptera</taxon>
        <taxon>Cimicomorpha</taxon>
        <taxon>Reduviidae</taxon>
        <taxon>Triatominae</taxon>
        <taxon>Triatoma</taxon>
    </lineage>
</organism>
<sequence>FYQPLPNEWNSTSPPTTTTFHSYLKSEDCSPEKEEEELTERDKINSTHIGRKVCISGCKIGILRFYGQTELGPGNWCGIELENR</sequence>
<dbReference type="InterPro" id="IPR000938">
    <property type="entry name" value="CAP-Gly_domain"/>
</dbReference>
<dbReference type="EMBL" id="GEMB01004915">
    <property type="protein sequence ID" value="JAR98385.1"/>
    <property type="molecule type" value="Transcribed_RNA"/>
</dbReference>
<reference evidence="3" key="2">
    <citation type="journal article" date="2017" name="J. Med. Entomol.">
        <title>Transcriptome Analysis of the Triatoma infestans (Hemiptera: Reduviidae) Integument.</title>
        <authorList>
            <person name="Calderon-Fernandez G.M."/>
            <person name="Moriconi D.E."/>
            <person name="Dulbecco A.B."/>
            <person name="Juarez M.P."/>
        </authorList>
    </citation>
    <scope>NUCLEOTIDE SEQUENCE</scope>
    <source>
        <strain evidence="3">Int1</strain>
        <tissue evidence="3">Integument</tissue>
    </source>
</reference>
<accession>A0A161MDR8</accession>
<evidence type="ECO:0000313" key="3">
    <source>
        <dbReference type="EMBL" id="JAR98385.1"/>
    </source>
</evidence>
<dbReference type="InterPro" id="IPR036859">
    <property type="entry name" value="CAP-Gly_dom_sf"/>
</dbReference>
<evidence type="ECO:0000256" key="1">
    <source>
        <dbReference type="SAM" id="MobiDB-lite"/>
    </source>
</evidence>
<feature type="non-terminal residue" evidence="3">
    <location>
        <position position="1"/>
    </location>
</feature>